<proteinExistence type="predicted"/>
<sequence length="179" mass="19213">MAIPRAFASLSLALLLVASPLSCMADFILYSGESLCSEQALNHMSYTFIMQSDCNLVLYDGGSPVWASDTGGLGQRCCATLQRDGNLVIKKNNYKNYNDNYNVVWASNTNVGEGYYVLILQKDRNVVIYGGAIWATDTHVGVSRAIVINSKATIFGALPANNTTTGEAKVAGISTVVNN</sequence>
<comment type="caution">
    <text evidence="1">The sequence shown here is derived from an EMBL/GenBank/DDBJ whole genome shotgun (WGS) entry which is preliminary data.</text>
</comment>
<keyword evidence="2" id="KW-1185">Reference proteome</keyword>
<evidence type="ECO:0000313" key="2">
    <source>
        <dbReference type="Proteomes" id="UP000827976"/>
    </source>
</evidence>
<organism evidence="1 2">
    <name type="scientific">Dioscorea alata</name>
    <name type="common">Purple yam</name>
    <dbReference type="NCBI Taxonomy" id="55571"/>
    <lineage>
        <taxon>Eukaryota</taxon>
        <taxon>Viridiplantae</taxon>
        <taxon>Streptophyta</taxon>
        <taxon>Embryophyta</taxon>
        <taxon>Tracheophyta</taxon>
        <taxon>Spermatophyta</taxon>
        <taxon>Magnoliopsida</taxon>
        <taxon>Liliopsida</taxon>
        <taxon>Dioscoreales</taxon>
        <taxon>Dioscoreaceae</taxon>
        <taxon>Dioscorea</taxon>
    </lineage>
</organism>
<name>A0ACB7U9P9_DIOAL</name>
<accession>A0ACB7U9P9</accession>
<reference evidence="2" key="1">
    <citation type="journal article" date="2022" name="Nat. Commun.">
        <title>Chromosome evolution and the genetic basis of agronomically important traits in greater yam.</title>
        <authorList>
            <person name="Bredeson J.V."/>
            <person name="Lyons J.B."/>
            <person name="Oniyinde I.O."/>
            <person name="Okereke N.R."/>
            <person name="Kolade O."/>
            <person name="Nnabue I."/>
            <person name="Nwadili C.O."/>
            <person name="Hribova E."/>
            <person name="Parker M."/>
            <person name="Nwogha J."/>
            <person name="Shu S."/>
            <person name="Carlson J."/>
            <person name="Kariba R."/>
            <person name="Muthemba S."/>
            <person name="Knop K."/>
            <person name="Barton G.J."/>
            <person name="Sherwood A.V."/>
            <person name="Lopez-Montes A."/>
            <person name="Asiedu R."/>
            <person name="Jamnadass R."/>
            <person name="Muchugi A."/>
            <person name="Goodstein D."/>
            <person name="Egesi C.N."/>
            <person name="Featherston J."/>
            <person name="Asfaw A."/>
            <person name="Simpson G.G."/>
            <person name="Dolezel J."/>
            <person name="Hendre P.S."/>
            <person name="Van Deynze A."/>
            <person name="Kumar P.L."/>
            <person name="Obidiegwu J.E."/>
            <person name="Bhattacharjee R."/>
            <person name="Rokhsar D.S."/>
        </authorList>
    </citation>
    <scope>NUCLEOTIDE SEQUENCE [LARGE SCALE GENOMIC DNA]</scope>
    <source>
        <strain evidence="2">cv. TDa95/00328</strain>
    </source>
</reference>
<gene>
    <name evidence="1" type="ORF">IHE45_18G113800</name>
</gene>
<dbReference type="Proteomes" id="UP000827976">
    <property type="component" value="Chromosome 18"/>
</dbReference>
<protein>
    <submittedName>
        <fullName evidence="1">Alpha-D-mannose-specific plant lectins domain-containing protein</fullName>
    </submittedName>
</protein>
<evidence type="ECO:0000313" key="1">
    <source>
        <dbReference type="EMBL" id="KAH7657023.1"/>
    </source>
</evidence>
<dbReference type="EMBL" id="CM037028">
    <property type="protein sequence ID" value="KAH7657023.1"/>
    <property type="molecule type" value="Genomic_DNA"/>
</dbReference>